<dbReference type="OrthoDB" id="8030025at2759"/>
<protein>
    <submittedName>
        <fullName evidence="1">GH13170</fullName>
    </submittedName>
</protein>
<dbReference type="EMBL" id="CH916372">
    <property type="protein sequence ID" value="EDV99185.1"/>
    <property type="molecule type" value="Genomic_DNA"/>
</dbReference>
<dbReference type="eggNOG" id="ENOG502T94X">
    <property type="taxonomic scope" value="Eukaryota"/>
</dbReference>
<dbReference type="PhylomeDB" id="B4JQK5"/>
<gene>
    <name evidence="1" type="primary">Dgri\GH13170</name>
    <name evidence="1" type="ORF">Dgri_GH13170</name>
</gene>
<keyword evidence="2" id="KW-1185">Reference proteome</keyword>
<dbReference type="AlphaFoldDB" id="B4JQK5"/>
<name>B4JQK5_DROGR</name>
<dbReference type="OMA" id="WPGFEAF"/>
<organism evidence="2">
    <name type="scientific">Drosophila grimshawi</name>
    <name type="common">Hawaiian fruit fly</name>
    <name type="synonym">Idiomyia grimshawi</name>
    <dbReference type="NCBI Taxonomy" id="7222"/>
    <lineage>
        <taxon>Eukaryota</taxon>
        <taxon>Metazoa</taxon>
        <taxon>Ecdysozoa</taxon>
        <taxon>Arthropoda</taxon>
        <taxon>Hexapoda</taxon>
        <taxon>Insecta</taxon>
        <taxon>Pterygota</taxon>
        <taxon>Neoptera</taxon>
        <taxon>Endopterygota</taxon>
        <taxon>Diptera</taxon>
        <taxon>Brachycera</taxon>
        <taxon>Muscomorpha</taxon>
        <taxon>Ephydroidea</taxon>
        <taxon>Drosophilidae</taxon>
        <taxon>Drosophila</taxon>
        <taxon>Hawaiian Drosophila</taxon>
    </lineage>
</organism>
<proteinExistence type="predicted"/>
<dbReference type="KEGG" id="dgr:6566885"/>
<dbReference type="Proteomes" id="UP000001070">
    <property type="component" value="Unassembled WGS sequence"/>
</dbReference>
<dbReference type="HOGENOM" id="CLU_1039264_0_0_1"/>
<accession>B4JQK5</accession>
<dbReference type="InParanoid" id="B4JQK5"/>
<evidence type="ECO:0000313" key="1">
    <source>
        <dbReference type="EMBL" id="EDV99185.1"/>
    </source>
</evidence>
<sequence length="235" mass="27530">MWENSFLQNIVYEGVGLHDLDEMKSIYTDYCKHILRNECSVMILDETETEIIAVALLEWMTGEWHSWTFLPLTISKGLFQELILMKKALMDSTKRRIEADNFDCLMVHEVGFPRSLFEDESFLMCMFDVIGEVAAHMHMPRVCFIALTAKEQYAVELADYEECGKSIYSIYKVAGNKRPFDCLRDLDEMFAILYVLNLNPILNYQLWPGFEAFQESLRAKQQKEREDDLVRANEM</sequence>
<evidence type="ECO:0000313" key="2">
    <source>
        <dbReference type="Proteomes" id="UP000001070"/>
    </source>
</evidence>
<reference evidence="1 2" key="1">
    <citation type="journal article" date="2007" name="Nature">
        <title>Evolution of genes and genomes on the Drosophila phylogeny.</title>
        <authorList>
            <consortium name="Drosophila 12 Genomes Consortium"/>
            <person name="Clark A.G."/>
            <person name="Eisen M.B."/>
            <person name="Smith D.R."/>
            <person name="Bergman C.M."/>
            <person name="Oliver B."/>
            <person name="Markow T.A."/>
            <person name="Kaufman T.C."/>
            <person name="Kellis M."/>
            <person name="Gelbart W."/>
            <person name="Iyer V.N."/>
            <person name="Pollard D.A."/>
            <person name="Sackton T.B."/>
            <person name="Larracuente A.M."/>
            <person name="Singh N.D."/>
            <person name="Abad J.P."/>
            <person name="Abt D.N."/>
            <person name="Adryan B."/>
            <person name="Aguade M."/>
            <person name="Akashi H."/>
            <person name="Anderson W.W."/>
            <person name="Aquadro C.F."/>
            <person name="Ardell D.H."/>
            <person name="Arguello R."/>
            <person name="Artieri C.G."/>
            <person name="Barbash D.A."/>
            <person name="Barker D."/>
            <person name="Barsanti P."/>
            <person name="Batterham P."/>
            <person name="Batzoglou S."/>
            <person name="Begun D."/>
            <person name="Bhutkar A."/>
            <person name="Blanco E."/>
            <person name="Bosak S.A."/>
            <person name="Bradley R.K."/>
            <person name="Brand A.D."/>
            <person name="Brent M.R."/>
            <person name="Brooks A.N."/>
            <person name="Brown R.H."/>
            <person name="Butlin R.K."/>
            <person name="Caggese C."/>
            <person name="Calvi B.R."/>
            <person name="Bernardo de Carvalho A."/>
            <person name="Caspi A."/>
            <person name="Castrezana S."/>
            <person name="Celniker S.E."/>
            <person name="Chang J.L."/>
            <person name="Chapple C."/>
            <person name="Chatterji S."/>
            <person name="Chinwalla A."/>
            <person name="Civetta A."/>
            <person name="Clifton S.W."/>
            <person name="Comeron J.M."/>
            <person name="Costello J.C."/>
            <person name="Coyne J.A."/>
            <person name="Daub J."/>
            <person name="David R.G."/>
            <person name="Delcher A.L."/>
            <person name="Delehaunty K."/>
            <person name="Do C.B."/>
            <person name="Ebling H."/>
            <person name="Edwards K."/>
            <person name="Eickbush T."/>
            <person name="Evans J.D."/>
            <person name="Filipski A."/>
            <person name="Findeiss S."/>
            <person name="Freyhult E."/>
            <person name="Fulton L."/>
            <person name="Fulton R."/>
            <person name="Garcia A.C."/>
            <person name="Gardiner A."/>
            <person name="Garfield D.A."/>
            <person name="Garvin B.E."/>
            <person name="Gibson G."/>
            <person name="Gilbert D."/>
            <person name="Gnerre S."/>
            <person name="Godfrey J."/>
            <person name="Good R."/>
            <person name="Gotea V."/>
            <person name="Gravely B."/>
            <person name="Greenberg A.J."/>
            <person name="Griffiths-Jones S."/>
            <person name="Gross S."/>
            <person name="Guigo R."/>
            <person name="Gustafson E.A."/>
            <person name="Haerty W."/>
            <person name="Hahn M.W."/>
            <person name="Halligan D.L."/>
            <person name="Halpern A.L."/>
            <person name="Halter G.M."/>
            <person name="Han M.V."/>
            <person name="Heger A."/>
            <person name="Hillier L."/>
            <person name="Hinrichs A.S."/>
            <person name="Holmes I."/>
            <person name="Hoskins R.A."/>
            <person name="Hubisz M.J."/>
            <person name="Hultmark D."/>
            <person name="Huntley M.A."/>
            <person name="Jaffe D.B."/>
            <person name="Jagadeeshan S."/>
            <person name="Jeck W.R."/>
            <person name="Johnson J."/>
            <person name="Jones C.D."/>
            <person name="Jordan W.C."/>
            <person name="Karpen G.H."/>
            <person name="Kataoka E."/>
            <person name="Keightley P.D."/>
            <person name="Kheradpour P."/>
            <person name="Kirkness E.F."/>
            <person name="Koerich L.B."/>
            <person name="Kristiansen K."/>
            <person name="Kudrna D."/>
            <person name="Kulathinal R.J."/>
            <person name="Kumar S."/>
            <person name="Kwok R."/>
            <person name="Lander E."/>
            <person name="Langley C.H."/>
            <person name="Lapoint R."/>
            <person name="Lazzaro B.P."/>
            <person name="Lee S.J."/>
            <person name="Levesque L."/>
            <person name="Li R."/>
            <person name="Lin C.F."/>
            <person name="Lin M.F."/>
            <person name="Lindblad-Toh K."/>
            <person name="Llopart A."/>
            <person name="Long M."/>
            <person name="Low L."/>
            <person name="Lozovsky E."/>
            <person name="Lu J."/>
            <person name="Luo M."/>
            <person name="Machado C.A."/>
            <person name="Makalowski W."/>
            <person name="Marzo M."/>
            <person name="Matsuda M."/>
            <person name="Matzkin L."/>
            <person name="McAllister B."/>
            <person name="McBride C.S."/>
            <person name="McKernan B."/>
            <person name="McKernan K."/>
            <person name="Mendez-Lago M."/>
            <person name="Minx P."/>
            <person name="Mollenhauer M.U."/>
            <person name="Montooth K."/>
            <person name="Mount S.M."/>
            <person name="Mu X."/>
            <person name="Myers E."/>
            <person name="Negre B."/>
            <person name="Newfeld S."/>
            <person name="Nielsen R."/>
            <person name="Noor M.A."/>
            <person name="O'Grady P."/>
            <person name="Pachter L."/>
            <person name="Papaceit M."/>
            <person name="Parisi M.J."/>
            <person name="Parisi M."/>
            <person name="Parts L."/>
            <person name="Pedersen J.S."/>
            <person name="Pesole G."/>
            <person name="Phillippy A.M."/>
            <person name="Ponting C.P."/>
            <person name="Pop M."/>
            <person name="Porcelli D."/>
            <person name="Powell J.R."/>
            <person name="Prohaska S."/>
            <person name="Pruitt K."/>
            <person name="Puig M."/>
            <person name="Quesneville H."/>
            <person name="Ram K.R."/>
            <person name="Rand D."/>
            <person name="Rasmussen M.D."/>
            <person name="Reed L.K."/>
            <person name="Reenan R."/>
            <person name="Reily A."/>
            <person name="Remington K.A."/>
            <person name="Rieger T.T."/>
            <person name="Ritchie M.G."/>
            <person name="Robin C."/>
            <person name="Rogers Y.H."/>
            <person name="Rohde C."/>
            <person name="Rozas J."/>
            <person name="Rubenfield M.J."/>
            <person name="Ruiz A."/>
            <person name="Russo S."/>
            <person name="Salzberg S.L."/>
            <person name="Sanchez-Gracia A."/>
            <person name="Saranga D.J."/>
            <person name="Sato H."/>
            <person name="Schaeffer S.W."/>
            <person name="Schatz M.C."/>
            <person name="Schlenke T."/>
            <person name="Schwartz R."/>
            <person name="Segarra C."/>
            <person name="Singh R.S."/>
            <person name="Sirot L."/>
            <person name="Sirota M."/>
            <person name="Sisneros N.B."/>
            <person name="Smith C.D."/>
            <person name="Smith T.F."/>
            <person name="Spieth J."/>
            <person name="Stage D.E."/>
            <person name="Stark A."/>
            <person name="Stephan W."/>
            <person name="Strausberg R.L."/>
            <person name="Strempel S."/>
            <person name="Sturgill D."/>
            <person name="Sutton G."/>
            <person name="Sutton G.G."/>
            <person name="Tao W."/>
            <person name="Teichmann S."/>
            <person name="Tobari Y.N."/>
            <person name="Tomimura Y."/>
            <person name="Tsolas J.M."/>
            <person name="Valente V.L."/>
            <person name="Venter E."/>
            <person name="Venter J.C."/>
            <person name="Vicario S."/>
            <person name="Vieira F.G."/>
            <person name="Vilella A.J."/>
            <person name="Villasante A."/>
            <person name="Walenz B."/>
            <person name="Wang J."/>
            <person name="Wasserman M."/>
            <person name="Watts T."/>
            <person name="Wilson D."/>
            <person name="Wilson R.K."/>
            <person name="Wing R.A."/>
            <person name="Wolfner M.F."/>
            <person name="Wong A."/>
            <person name="Wong G.K."/>
            <person name="Wu C.I."/>
            <person name="Wu G."/>
            <person name="Yamamoto D."/>
            <person name="Yang H.P."/>
            <person name="Yang S.P."/>
            <person name="Yorke J.A."/>
            <person name="Yoshida K."/>
            <person name="Zdobnov E."/>
            <person name="Zhang P."/>
            <person name="Zhang Y."/>
            <person name="Zimin A.V."/>
            <person name="Baldwin J."/>
            <person name="Abdouelleil A."/>
            <person name="Abdulkadir J."/>
            <person name="Abebe A."/>
            <person name="Abera B."/>
            <person name="Abreu J."/>
            <person name="Acer S.C."/>
            <person name="Aftuck L."/>
            <person name="Alexander A."/>
            <person name="An P."/>
            <person name="Anderson E."/>
            <person name="Anderson S."/>
            <person name="Arachi H."/>
            <person name="Azer M."/>
            <person name="Bachantsang P."/>
            <person name="Barry A."/>
            <person name="Bayul T."/>
            <person name="Berlin A."/>
            <person name="Bessette D."/>
            <person name="Bloom T."/>
            <person name="Blye J."/>
            <person name="Boguslavskiy L."/>
            <person name="Bonnet C."/>
            <person name="Boukhgalter B."/>
            <person name="Bourzgui I."/>
            <person name="Brown A."/>
            <person name="Cahill P."/>
            <person name="Channer S."/>
            <person name="Cheshatsang Y."/>
            <person name="Chuda L."/>
            <person name="Citroen M."/>
            <person name="Collymore A."/>
            <person name="Cooke P."/>
            <person name="Costello M."/>
            <person name="D'Aco K."/>
            <person name="Daza R."/>
            <person name="De Haan G."/>
            <person name="DeGray S."/>
            <person name="DeMaso C."/>
            <person name="Dhargay N."/>
            <person name="Dooley K."/>
            <person name="Dooley E."/>
            <person name="Doricent M."/>
            <person name="Dorje P."/>
            <person name="Dorjee K."/>
            <person name="Dupes A."/>
            <person name="Elong R."/>
            <person name="Falk J."/>
            <person name="Farina A."/>
            <person name="Faro S."/>
            <person name="Ferguson D."/>
            <person name="Fisher S."/>
            <person name="Foley C.D."/>
            <person name="Franke A."/>
            <person name="Friedrich D."/>
            <person name="Gadbois L."/>
            <person name="Gearin G."/>
            <person name="Gearin C.R."/>
            <person name="Giannoukos G."/>
            <person name="Goode T."/>
            <person name="Graham J."/>
            <person name="Grandbois E."/>
            <person name="Grewal S."/>
            <person name="Gyaltsen K."/>
            <person name="Hafez N."/>
            <person name="Hagos B."/>
            <person name="Hall J."/>
            <person name="Henson C."/>
            <person name="Hollinger A."/>
            <person name="Honan T."/>
            <person name="Huard M.D."/>
            <person name="Hughes L."/>
            <person name="Hurhula B."/>
            <person name="Husby M.E."/>
            <person name="Kamat A."/>
            <person name="Kanga B."/>
            <person name="Kashin S."/>
            <person name="Khazanovich D."/>
            <person name="Kisner P."/>
            <person name="Lance K."/>
            <person name="Lara M."/>
            <person name="Lee W."/>
            <person name="Lennon N."/>
            <person name="Letendre F."/>
            <person name="LeVine R."/>
            <person name="Lipovsky A."/>
            <person name="Liu X."/>
            <person name="Liu J."/>
            <person name="Liu S."/>
            <person name="Lokyitsang T."/>
            <person name="Lokyitsang Y."/>
            <person name="Lubonja R."/>
            <person name="Lui A."/>
            <person name="MacDonald P."/>
            <person name="Magnisalis V."/>
            <person name="Maru K."/>
            <person name="Matthews C."/>
            <person name="McCusker W."/>
            <person name="McDonough S."/>
            <person name="Mehta T."/>
            <person name="Meldrim J."/>
            <person name="Meneus L."/>
            <person name="Mihai O."/>
            <person name="Mihalev A."/>
            <person name="Mihova T."/>
            <person name="Mittelman R."/>
            <person name="Mlenga V."/>
            <person name="Montmayeur A."/>
            <person name="Mulrain L."/>
            <person name="Navidi A."/>
            <person name="Naylor J."/>
            <person name="Negash T."/>
            <person name="Nguyen T."/>
            <person name="Nguyen N."/>
            <person name="Nicol R."/>
            <person name="Norbu C."/>
            <person name="Norbu N."/>
            <person name="Novod N."/>
            <person name="O'Neill B."/>
            <person name="Osman S."/>
            <person name="Markiewicz E."/>
            <person name="Oyono O.L."/>
            <person name="Patti C."/>
            <person name="Phunkhang P."/>
            <person name="Pierre F."/>
            <person name="Priest M."/>
            <person name="Raghuraman S."/>
            <person name="Rege F."/>
            <person name="Reyes R."/>
            <person name="Rise C."/>
            <person name="Rogov P."/>
            <person name="Ross K."/>
            <person name="Ryan E."/>
            <person name="Settipalli S."/>
            <person name="Shea T."/>
            <person name="Sherpa N."/>
            <person name="Shi L."/>
            <person name="Shih D."/>
            <person name="Sparrow T."/>
            <person name="Spaulding J."/>
            <person name="Stalker J."/>
            <person name="Stange-Thomann N."/>
            <person name="Stavropoulos S."/>
            <person name="Stone C."/>
            <person name="Strader C."/>
            <person name="Tesfaye S."/>
            <person name="Thomson T."/>
            <person name="Thoulutsang Y."/>
            <person name="Thoulutsang D."/>
            <person name="Topham K."/>
            <person name="Topping I."/>
            <person name="Tsamla T."/>
            <person name="Vassiliev H."/>
            <person name="Vo A."/>
            <person name="Wangchuk T."/>
            <person name="Wangdi T."/>
            <person name="Weiand M."/>
            <person name="Wilkinson J."/>
            <person name="Wilson A."/>
            <person name="Yadav S."/>
            <person name="Young G."/>
            <person name="Yu Q."/>
            <person name="Zembek L."/>
            <person name="Zhong D."/>
            <person name="Zimmer A."/>
            <person name="Zwirko Z."/>
            <person name="Jaffe D.B."/>
            <person name="Alvarez P."/>
            <person name="Brockman W."/>
            <person name="Butler J."/>
            <person name="Chin C."/>
            <person name="Gnerre S."/>
            <person name="Grabherr M."/>
            <person name="Kleber M."/>
            <person name="Mauceli E."/>
            <person name="MacCallum I."/>
        </authorList>
    </citation>
    <scope>NUCLEOTIDE SEQUENCE [LARGE SCALE GENOMIC DNA]</scope>
    <source>
        <strain evidence="2">Tucson 15287-2541.00</strain>
    </source>
</reference>